<accession>A0ABR1ULE5</accession>
<feature type="transmembrane region" description="Helical" evidence="2">
    <location>
        <begin position="276"/>
        <end position="296"/>
    </location>
</feature>
<feature type="transmembrane region" description="Helical" evidence="2">
    <location>
        <begin position="119"/>
        <end position="138"/>
    </location>
</feature>
<dbReference type="Pfam" id="PF11309">
    <property type="entry name" value="DUF3112"/>
    <property type="match status" value="1"/>
</dbReference>
<evidence type="ECO:0000256" key="1">
    <source>
        <dbReference type="SAM" id="MobiDB-lite"/>
    </source>
</evidence>
<feature type="compositionally biased region" description="Polar residues" evidence="1">
    <location>
        <begin position="484"/>
        <end position="494"/>
    </location>
</feature>
<feature type="compositionally biased region" description="Polar residues" evidence="1">
    <location>
        <begin position="661"/>
        <end position="684"/>
    </location>
</feature>
<dbReference type="InterPro" id="IPR021460">
    <property type="entry name" value="DUF3112"/>
</dbReference>
<dbReference type="PANTHER" id="PTHR35184:SF1">
    <property type="entry name" value="INTEGRAL MEMBRANE PROTEIN"/>
    <property type="match status" value="1"/>
</dbReference>
<feature type="compositionally biased region" description="Polar residues" evidence="1">
    <location>
        <begin position="16"/>
        <end position="29"/>
    </location>
</feature>
<evidence type="ECO:0000313" key="4">
    <source>
        <dbReference type="Proteomes" id="UP001446871"/>
    </source>
</evidence>
<gene>
    <name evidence="3" type="ORF">PG996_009654</name>
</gene>
<comment type="caution">
    <text evidence="3">The sequence shown here is derived from an EMBL/GenBank/DDBJ whole genome shotgun (WGS) entry which is preliminary data.</text>
</comment>
<protein>
    <submittedName>
        <fullName evidence="3">Uncharacterized protein</fullName>
    </submittedName>
</protein>
<reference evidence="3 4" key="1">
    <citation type="submission" date="2023-01" db="EMBL/GenBank/DDBJ databases">
        <title>Analysis of 21 Apiospora genomes using comparative genomics revels a genus with tremendous synthesis potential of carbohydrate active enzymes and secondary metabolites.</title>
        <authorList>
            <person name="Sorensen T."/>
        </authorList>
    </citation>
    <scope>NUCLEOTIDE SEQUENCE [LARGE SCALE GENOMIC DNA]</scope>
    <source>
        <strain evidence="3 4">CBS 83171</strain>
    </source>
</reference>
<keyword evidence="2" id="KW-1133">Transmembrane helix</keyword>
<feature type="transmembrane region" description="Helical" evidence="2">
    <location>
        <begin position="158"/>
        <end position="183"/>
    </location>
</feature>
<name>A0ABR1ULE5_9PEZI</name>
<feature type="region of interest" description="Disordered" evidence="1">
    <location>
        <begin position="536"/>
        <end position="691"/>
    </location>
</feature>
<proteinExistence type="predicted"/>
<feature type="region of interest" description="Disordered" evidence="1">
    <location>
        <begin position="1"/>
        <end position="43"/>
    </location>
</feature>
<sequence length="774" mass="83662">MSNWTAIGSPGASGAPQLNTTNSGQNAQLSPPGPPYPPTTAMMGGVPNPSIDDPISAILMVLFLVASAAHMVIFQKNKKRGHLFVFSAMMFAFSLIRAIALLMRIVWASMPTDVQVAMAANILTMAGTVIAFIVNLYFSQRIVRGLHPKFGWSTPARLVFRFLVGAVVASILMVIAVTIQSFYTLDASVIRSDRVAQLFAATFLAILAFIPIPVVIGAYLVPRRFRLEKFGEGSWTAKIVLVLFTSTLLSLGAWFRVSTAYIPRPQDDPAWYSGRAPFYVFNYVVDLIVTYTYIAFAFHRRFHIPNGAKGPGSYTDEKRRQSAGDDDTPYISSFNFSKSALSLKKPKPVAGAPRPRSEVTLQGFDDDSADPPPAFLGPAKSLPRLPSTMDGEYDDLHLAMMTPTFANTDHNRGNSSGGSAYHSSVFGGDTEVGSVGCDIHGTLDDMLDKIGSPARSKVRLSQWGYQAYADPEQSDSGAEYNSVYGRQQPHSVAGSSRRRIKRMSLNESMTSSLASPTFPKRNSVGVIGTATTAHIRSIPPGSASHSHSPSHSSSYVASQTRPRSGSRSSGRTGSYSGSYQDRHPRSRAPSHPGSHAGSRAGSQSRSQPTSRTNSGFGGRPTSSFLTAAGSATPRCNSLRTSGNTLDVPETWRDSRRYSLPGSGNYNNYSRPNSGVGTFSSQNPPTIIRRPSPALVDVRRVSSPGDPDDMRTETFHSIQNSLHSSSSSSSNEDGRRSRRSSRPRSSGRERNRSVSLDRMASMPDLQASGGAMFHL</sequence>
<feature type="transmembrane region" description="Helical" evidence="2">
    <location>
        <begin position="83"/>
        <end position="107"/>
    </location>
</feature>
<dbReference type="PANTHER" id="PTHR35184">
    <property type="entry name" value="YALI0C10208P"/>
    <property type="match status" value="1"/>
</dbReference>
<feature type="region of interest" description="Disordered" evidence="1">
    <location>
        <begin position="345"/>
        <end position="370"/>
    </location>
</feature>
<feature type="transmembrane region" description="Helical" evidence="2">
    <location>
        <begin position="195"/>
        <end position="221"/>
    </location>
</feature>
<feature type="transmembrane region" description="Helical" evidence="2">
    <location>
        <begin position="55"/>
        <end position="74"/>
    </location>
</feature>
<feature type="region of interest" description="Disordered" evidence="1">
    <location>
        <begin position="309"/>
        <end position="330"/>
    </location>
</feature>
<keyword evidence="2" id="KW-0812">Transmembrane</keyword>
<evidence type="ECO:0000313" key="3">
    <source>
        <dbReference type="EMBL" id="KAK8059724.1"/>
    </source>
</evidence>
<dbReference type="Proteomes" id="UP001446871">
    <property type="component" value="Unassembled WGS sequence"/>
</dbReference>
<feature type="compositionally biased region" description="Polar residues" evidence="1">
    <location>
        <begin position="600"/>
        <end position="625"/>
    </location>
</feature>
<dbReference type="EMBL" id="JAQQWM010000006">
    <property type="protein sequence ID" value="KAK8059724.1"/>
    <property type="molecule type" value="Genomic_DNA"/>
</dbReference>
<organism evidence="3 4">
    <name type="scientific">Apiospora saccharicola</name>
    <dbReference type="NCBI Taxonomy" id="335842"/>
    <lineage>
        <taxon>Eukaryota</taxon>
        <taxon>Fungi</taxon>
        <taxon>Dikarya</taxon>
        <taxon>Ascomycota</taxon>
        <taxon>Pezizomycotina</taxon>
        <taxon>Sordariomycetes</taxon>
        <taxon>Xylariomycetidae</taxon>
        <taxon>Amphisphaeriales</taxon>
        <taxon>Apiosporaceae</taxon>
        <taxon>Apiospora</taxon>
    </lineage>
</organism>
<feature type="compositionally biased region" description="Polar residues" evidence="1">
    <location>
        <begin position="633"/>
        <end position="644"/>
    </location>
</feature>
<feature type="region of interest" description="Disordered" evidence="1">
    <location>
        <begin position="471"/>
        <end position="498"/>
    </location>
</feature>
<feature type="compositionally biased region" description="Low complexity" evidence="1">
    <location>
        <begin position="537"/>
        <end position="579"/>
    </location>
</feature>
<evidence type="ECO:0000256" key="2">
    <source>
        <dbReference type="SAM" id="Phobius"/>
    </source>
</evidence>
<feature type="transmembrane region" description="Helical" evidence="2">
    <location>
        <begin position="233"/>
        <end position="256"/>
    </location>
</feature>
<keyword evidence="2" id="KW-0472">Membrane</keyword>
<keyword evidence="4" id="KW-1185">Reference proteome</keyword>
<feature type="region of interest" description="Disordered" evidence="1">
    <location>
        <begin position="717"/>
        <end position="774"/>
    </location>
</feature>